<dbReference type="Gramene" id="PVH38842">
    <property type="protein sequence ID" value="PVH38842"/>
    <property type="gene ID" value="PAHAL_5G367200"/>
</dbReference>
<dbReference type="PANTHER" id="PTHR47482:SF5">
    <property type="entry name" value="FAR1 DOMAIN-CONTAINING PROTEIN"/>
    <property type="match status" value="1"/>
</dbReference>
<reference evidence="1" key="1">
    <citation type="submission" date="2018-04" db="EMBL/GenBank/DDBJ databases">
        <title>WGS assembly of Panicum hallii.</title>
        <authorList>
            <person name="Lovell J."/>
            <person name="Jenkins J."/>
            <person name="Lowry D."/>
            <person name="Mamidi S."/>
            <person name="Sreedasyam A."/>
            <person name="Weng X."/>
            <person name="Barry K."/>
            <person name="Bonette J."/>
            <person name="Campitelli B."/>
            <person name="Daum C."/>
            <person name="Gordon S."/>
            <person name="Gould B."/>
            <person name="Lipzen A."/>
            <person name="Macqueen A."/>
            <person name="Palacio-Mejia J."/>
            <person name="Plott C."/>
            <person name="Shakirov E."/>
            <person name="Shu S."/>
            <person name="Yoshinaga Y."/>
            <person name="Zane M."/>
            <person name="Rokhsar D."/>
            <person name="Grimwood J."/>
            <person name="Schmutz J."/>
            <person name="Juenger T."/>
        </authorList>
    </citation>
    <scope>NUCLEOTIDE SEQUENCE [LARGE SCALE GENOMIC DNA]</scope>
    <source>
        <strain evidence="1">FIL2</strain>
    </source>
</reference>
<gene>
    <name evidence="1" type="ORF">PAHAL_5G367200</name>
</gene>
<protein>
    <submittedName>
        <fullName evidence="1">Uncharacterized protein</fullName>
    </submittedName>
</protein>
<evidence type="ECO:0000313" key="1">
    <source>
        <dbReference type="EMBL" id="PVH38842.1"/>
    </source>
</evidence>
<name>A0A2T8IMD6_9POAL</name>
<proteinExistence type="predicted"/>
<dbReference type="EMBL" id="CM008050">
    <property type="protein sequence ID" value="PVH38842.1"/>
    <property type="molecule type" value="Genomic_DNA"/>
</dbReference>
<dbReference type="AlphaFoldDB" id="A0A2T8IMD6"/>
<dbReference type="PANTHER" id="PTHR47482">
    <property type="entry name" value="OS11G0632001 PROTEIN"/>
    <property type="match status" value="1"/>
</dbReference>
<organism evidence="1">
    <name type="scientific">Panicum hallii</name>
    <dbReference type="NCBI Taxonomy" id="206008"/>
    <lineage>
        <taxon>Eukaryota</taxon>
        <taxon>Viridiplantae</taxon>
        <taxon>Streptophyta</taxon>
        <taxon>Embryophyta</taxon>
        <taxon>Tracheophyta</taxon>
        <taxon>Spermatophyta</taxon>
        <taxon>Magnoliopsida</taxon>
        <taxon>Liliopsida</taxon>
        <taxon>Poales</taxon>
        <taxon>Poaceae</taxon>
        <taxon>PACMAD clade</taxon>
        <taxon>Panicoideae</taxon>
        <taxon>Panicodae</taxon>
        <taxon>Paniceae</taxon>
        <taxon>Panicinae</taxon>
        <taxon>Panicum</taxon>
        <taxon>Panicum sect. Panicum</taxon>
    </lineage>
</organism>
<accession>A0A2T8IMD6</accession>
<dbReference type="Proteomes" id="UP000243499">
    <property type="component" value="Chromosome 5"/>
</dbReference>
<sequence>MLVITTSVELNQSEEVNRVPKIKDIDDEMNAEKEIERNENCHQDDLDVSEENLEMSNDNGEGTVAEDDEYLFPNPDEAEGMKKPLIGMSFDTIDEAHKIVNVYGQLYRFAVYRGRNYKNKKYFLMCNRSKKAKEPKNIQKKRKRYIVKGTNCKMKVIVALQDGKCRFTDVDLVHNHDLVSSPALTKFFISHRYMSEEEKNFSRILQEARIKPRRIMQIFKKMKGSFRYVNFGKTNINNLKQADRRARLRNSDIDSTMVFVRKMQKRNQVSMTQ</sequence>